<accession>A0ABZ0ZLG0</accession>
<feature type="compositionally biased region" description="Low complexity" evidence="1">
    <location>
        <begin position="1"/>
        <end position="10"/>
    </location>
</feature>
<organism evidence="4 5">
    <name type="scientific">Nocardioides bizhenqiangii</name>
    <dbReference type="NCBI Taxonomy" id="3095076"/>
    <lineage>
        <taxon>Bacteria</taxon>
        <taxon>Bacillati</taxon>
        <taxon>Actinomycetota</taxon>
        <taxon>Actinomycetes</taxon>
        <taxon>Propionibacteriales</taxon>
        <taxon>Nocardioidaceae</taxon>
        <taxon>Nocardioides</taxon>
    </lineage>
</organism>
<evidence type="ECO:0000313" key="4">
    <source>
        <dbReference type="EMBL" id="WQQ25038.1"/>
    </source>
</evidence>
<dbReference type="RefSeq" id="WP_322936566.1">
    <property type="nucleotide sequence ID" value="NZ_CP141059.1"/>
</dbReference>
<evidence type="ECO:0000259" key="3">
    <source>
        <dbReference type="Pfam" id="PF25302"/>
    </source>
</evidence>
<dbReference type="Pfam" id="PF25302">
    <property type="entry name" value="NADase_transloc"/>
    <property type="match status" value="1"/>
</dbReference>
<gene>
    <name evidence="4" type="ORF">SHK19_13800</name>
</gene>
<keyword evidence="5" id="KW-1185">Reference proteome</keyword>
<dbReference type="InterPro" id="IPR057561">
    <property type="entry name" value="NADase_transloc"/>
</dbReference>
<evidence type="ECO:0000256" key="2">
    <source>
        <dbReference type="SAM" id="Phobius"/>
    </source>
</evidence>
<reference evidence="5" key="1">
    <citation type="submission" date="2023-12" db="EMBL/GenBank/DDBJ databases">
        <title>Novel species in genus Nocardioides.</title>
        <authorList>
            <person name="Zhou H."/>
        </authorList>
    </citation>
    <scope>NUCLEOTIDE SEQUENCE [LARGE SCALE GENOMIC DNA]</scope>
    <source>
        <strain evidence="5">HM61</strain>
    </source>
</reference>
<feature type="domain" description="NAD glycohydrolase translocation F5/8 type C" evidence="3">
    <location>
        <begin position="134"/>
        <end position="258"/>
    </location>
</feature>
<evidence type="ECO:0000313" key="5">
    <source>
        <dbReference type="Proteomes" id="UP001327225"/>
    </source>
</evidence>
<dbReference type="NCBIfam" id="NF047619">
    <property type="entry name" value="NADase_discoid"/>
    <property type="match status" value="1"/>
</dbReference>
<dbReference type="Gene3D" id="2.60.120.260">
    <property type="entry name" value="Galactose-binding domain-like"/>
    <property type="match status" value="1"/>
</dbReference>
<evidence type="ECO:0000256" key="1">
    <source>
        <dbReference type="SAM" id="MobiDB-lite"/>
    </source>
</evidence>
<feature type="compositionally biased region" description="Basic and acidic residues" evidence="1">
    <location>
        <begin position="92"/>
        <end position="102"/>
    </location>
</feature>
<feature type="transmembrane region" description="Helical" evidence="2">
    <location>
        <begin position="60"/>
        <end position="83"/>
    </location>
</feature>
<feature type="compositionally biased region" description="Pro residues" evidence="1">
    <location>
        <begin position="33"/>
        <end position="43"/>
    </location>
</feature>
<feature type="region of interest" description="Disordered" evidence="1">
    <location>
        <begin position="83"/>
        <end position="133"/>
    </location>
</feature>
<dbReference type="Proteomes" id="UP001327225">
    <property type="component" value="Chromosome"/>
</dbReference>
<keyword evidence="2" id="KW-0812">Transmembrane</keyword>
<proteinExistence type="predicted"/>
<dbReference type="EMBL" id="CP141059">
    <property type="protein sequence ID" value="WQQ25038.1"/>
    <property type="molecule type" value="Genomic_DNA"/>
</dbReference>
<sequence>MSVTAGDAPAQPLPGPAPAPARYPLFADTVQAPPSPVPPPVPPVTTSDAAAPTSRRPVPLWLLAVVALVVVALVGVGLTLLLAPSGDDDADDREHYGRDGKGNRGASIGPALTPTDVAVPGSAPASVDGDGDPVTFEADNMLDADPRTSWRMPGDGSGSVITFTFGEAVTVAEVGLINGYAKTDPPHDWYAGNRRIEAVTWVFDDGTEVTQELRERPDLQTIGVDAVETATIELRILEVTGPGDGPDGRDFTAISDVKIFGSE</sequence>
<name>A0ABZ0ZLG0_9ACTN</name>
<feature type="region of interest" description="Disordered" evidence="1">
    <location>
        <begin position="1"/>
        <end position="52"/>
    </location>
</feature>
<dbReference type="SUPFAM" id="SSF49785">
    <property type="entry name" value="Galactose-binding domain-like"/>
    <property type="match status" value="1"/>
</dbReference>
<protein>
    <recommendedName>
        <fullName evidence="3">NAD glycohydrolase translocation F5/8 type C domain-containing protein</fullName>
    </recommendedName>
</protein>
<keyword evidence="2" id="KW-1133">Transmembrane helix</keyword>
<keyword evidence="2" id="KW-0472">Membrane</keyword>
<feature type="compositionally biased region" description="Pro residues" evidence="1">
    <location>
        <begin position="11"/>
        <end position="21"/>
    </location>
</feature>
<dbReference type="InterPro" id="IPR008979">
    <property type="entry name" value="Galactose-bd-like_sf"/>
</dbReference>